<dbReference type="EMBL" id="RZGZ01000004">
    <property type="protein sequence ID" value="RUQ98271.1"/>
    <property type="molecule type" value="Genomic_DNA"/>
</dbReference>
<dbReference type="InterPro" id="IPR027791">
    <property type="entry name" value="Galactosyl_T_C"/>
</dbReference>
<comment type="similarity">
    <text evidence="2">Belongs to the glycosyltransferase 2 family.</text>
</comment>
<organism evidence="6 7">
    <name type="scientific">Labedella endophytica</name>
    <dbReference type="NCBI Taxonomy" id="1523160"/>
    <lineage>
        <taxon>Bacteria</taxon>
        <taxon>Bacillati</taxon>
        <taxon>Actinomycetota</taxon>
        <taxon>Actinomycetes</taxon>
        <taxon>Micrococcales</taxon>
        <taxon>Microbacteriaceae</taxon>
        <taxon>Labedella</taxon>
    </lineage>
</organism>
<name>A0A3S1CQ38_9MICO</name>
<dbReference type="RefSeq" id="WP_127051125.1">
    <property type="nucleotide sequence ID" value="NZ_RZGZ01000004.1"/>
</dbReference>
<dbReference type="Pfam" id="PF02709">
    <property type="entry name" value="Glyco_transf_7C"/>
    <property type="match status" value="1"/>
</dbReference>
<dbReference type="Proteomes" id="UP000274909">
    <property type="component" value="Unassembled WGS sequence"/>
</dbReference>
<gene>
    <name evidence="6" type="ORF">ELQ94_14800</name>
</gene>
<protein>
    <submittedName>
        <fullName evidence="6">Glycosyltransferase family 2 protein</fullName>
    </submittedName>
</protein>
<dbReference type="PANTHER" id="PTHR43179:SF12">
    <property type="entry name" value="GALACTOFURANOSYLTRANSFERASE GLFT2"/>
    <property type="match status" value="1"/>
</dbReference>
<keyword evidence="3" id="KW-0328">Glycosyltransferase</keyword>
<dbReference type="GO" id="GO:0016757">
    <property type="term" value="F:glycosyltransferase activity"/>
    <property type="evidence" value="ECO:0007669"/>
    <property type="project" value="UniProtKB-KW"/>
</dbReference>
<comment type="pathway">
    <text evidence="1">Cell wall biogenesis; cell wall polysaccharide biosynthesis.</text>
</comment>
<evidence type="ECO:0000256" key="4">
    <source>
        <dbReference type="ARBA" id="ARBA00022679"/>
    </source>
</evidence>
<evidence type="ECO:0000313" key="7">
    <source>
        <dbReference type="Proteomes" id="UP000274909"/>
    </source>
</evidence>
<evidence type="ECO:0000256" key="3">
    <source>
        <dbReference type="ARBA" id="ARBA00022676"/>
    </source>
</evidence>
<dbReference type="AlphaFoldDB" id="A0A3S1CQ38"/>
<dbReference type="OrthoDB" id="6653642at2"/>
<keyword evidence="4 6" id="KW-0808">Transferase</keyword>
<evidence type="ECO:0000256" key="2">
    <source>
        <dbReference type="ARBA" id="ARBA00006739"/>
    </source>
</evidence>
<keyword evidence="7" id="KW-1185">Reference proteome</keyword>
<evidence type="ECO:0000313" key="6">
    <source>
        <dbReference type="EMBL" id="RUQ98271.1"/>
    </source>
</evidence>
<evidence type="ECO:0000256" key="1">
    <source>
        <dbReference type="ARBA" id="ARBA00004776"/>
    </source>
</evidence>
<reference evidence="6 7" key="1">
    <citation type="submission" date="2018-12" db="EMBL/GenBank/DDBJ databases">
        <authorList>
            <person name="Li F."/>
        </authorList>
    </citation>
    <scope>NUCLEOTIDE SEQUENCE [LARGE SCALE GENOMIC DNA]</scope>
    <source>
        <strain evidence="6 7">EGI 6500705</strain>
    </source>
</reference>
<proteinExistence type="inferred from homology"/>
<sequence>MTTAIITLASAARLDHLRRQEEWIRIVAPDCIRVVVQLDPEPDHAFGGDALHVPPGADGLRLAAGRNRGAAEAIARGADLLVFLDVDCLPHPDMIGAYERSAGQDRTLLCGPVTYLPAGVIPASPAEADRSLAPHAARPAPTAGAVQAATDAEWDLFWSLSFACTAATWDAIGGFDERYEGYGGEDTDFAHRARAAGATLHWVGGAHALHQYHATSKPPWQHLDDILRNGRLFASTWGRWPMLGWIEAFAEAGAVENVDGDWRRVPPAR</sequence>
<evidence type="ECO:0000259" key="5">
    <source>
        <dbReference type="Pfam" id="PF02709"/>
    </source>
</evidence>
<dbReference type="SUPFAM" id="SSF53448">
    <property type="entry name" value="Nucleotide-diphospho-sugar transferases"/>
    <property type="match status" value="1"/>
</dbReference>
<accession>A0A3S1CQ38</accession>
<comment type="caution">
    <text evidence="6">The sequence shown here is derived from an EMBL/GenBank/DDBJ whole genome shotgun (WGS) entry which is preliminary data.</text>
</comment>
<feature type="domain" description="Galactosyltransferase C-terminal" evidence="5">
    <location>
        <begin position="153"/>
        <end position="212"/>
    </location>
</feature>
<dbReference type="Gene3D" id="3.90.550.10">
    <property type="entry name" value="Spore Coat Polysaccharide Biosynthesis Protein SpsA, Chain A"/>
    <property type="match status" value="1"/>
</dbReference>
<dbReference type="PANTHER" id="PTHR43179">
    <property type="entry name" value="RHAMNOSYLTRANSFERASE WBBL"/>
    <property type="match status" value="1"/>
</dbReference>
<dbReference type="InterPro" id="IPR029044">
    <property type="entry name" value="Nucleotide-diphossugar_trans"/>
</dbReference>